<feature type="domain" description="C2H2-type" evidence="13">
    <location>
        <begin position="292"/>
        <end position="319"/>
    </location>
</feature>
<keyword evidence="3" id="KW-0479">Metal-binding</keyword>
<evidence type="ECO:0000256" key="11">
    <source>
        <dbReference type="PROSITE-ProRule" id="PRU00042"/>
    </source>
</evidence>
<evidence type="ECO:0000256" key="10">
    <source>
        <dbReference type="ARBA" id="ARBA00023242"/>
    </source>
</evidence>
<evidence type="ECO:0000256" key="2">
    <source>
        <dbReference type="ARBA" id="ARBA00006991"/>
    </source>
</evidence>
<keyword evidence="5 11" id="KW-0863">Zinc-finger</keyword>
<dbReference type="PANTHER" id="PTHR14003:SF19">
    <property type="entry name" value="YY2 TRANSCRIPTION FACTOR"/>
    <property type="match status" value="1"/>
</dbReference>
<feature type="domain" description="C2H2-type" evidence="13">
    <location>
        <begin position="264"/>
        <end position="291"/>
    </location>
</feature>
<keyword evidence="16" id="KW-1185">Reference proteome</keyword>
<dbReference type="PANTHER" id="PTHR14003">
    <property type="entry name" value="TRANSCRIPTIONAL REPRESSOR PROTEIN YY"/>
    <property type="match status" value="1"/>
</dbReference>
<dbReference type="GO" id="GO:0031519">
    <property type="term" value="C:PcG protein complex"/>
    <property type="evidence" value="ECO:0007669"/>
    <property type="project" value="TreeGrafter"/>
</dbReference>
<dbReference type="GO" id="GO:0005667">
    <property type="term" value="C:transcription regulator complex"/>
    <property type="evidence" value="ECO:0007669"/>
    <property type="project" value="TreeGrafter"/>
</dbReference>
<dbReference type="InterPro" id="IPR036236">
    <property type="entry name" value="Znf_C2H2_sf"/>
</dbReference>
<dbReference type="PROSITE" id="PS00028">
    <property type="entry name" value="ZINC_FINGER_C2H2_1"/>
    <property type="match status" value="5"/>
</dbReference>
<evidence type="ECO:0000256" key="5">
    <source>
        <dbReference type="ARBA" id="ARBA00022771"/>
    </source>
</evidence>
<dbReference type="SUPFAM" id="SSF57667">
    <property type="entry name" value="beta-beta-alpha zinc fingers"/>
    <property type="match status" value="4"/>
</dbReference>
<keyword evidence="9" id="KW-0804">Transcription</keyword>
<evidence type="ECO:0000256" key="3">
    <source>
        <dbReference type="ARBA" id="ARBA00022723"/>
    </source>
</evidence>
<name>A0A7J7RFN1_MYOMY</name>
<evidence type="ECO:0000259" key="13">
    <source>
        <dbReference type="PROSITE" id="PS50157"/>
    </source>
</evidence>
<keyword evidence="4" id="KW-0677">Repeat</keyword>
<keyword evidence="8" id="KW-0238">DNA-binding</keyword>
<evidence type="ECO:0000256" key="7">
    <source>
        <dbReference type="ARBA" id="ARBA00023015"/>
    </source>
</evidence>
<dbReference type="SMART" id="SM00355">
    <property type="entry name" value="ZnF_C2H2"/>
    <property type="match status" value="5"/>
</dbReference>
<dbReference type="AlphaFoldDB" id="A0A7J7RFN1"/>
<dbReference type="SMART" id="SM00349">
    <property type="entry name" value="KRAB"/>
    <property type="match status" value="1"/>
</dbReference>
<comment type="similarity">
    <text evidence="2">Belongs to the krueppel C2H2-type zinc-finger protein family.</text>
</comment>
<evidence type="ECO:0000256" key="9">
    <source>
        <dbReference type="ARBA" id="ARBA00023163"/>
    </source>
</evidence>
<gene>
    <name evidence="15" type="ORF">mMyoMyo1_020998</name>
</gene>
<feature type="domain" description="C2H2-type" evidence="13">
    <location>
        <begin position="348"/>
        <end position="375"/>
    </location>
</feature>
<keyword evidence="7" id="KW-0805">Transcription regulation</keyword>
<evidence type="ECO:0000313" key="15">
    <source>
        <dbReference type="EMBL" id="KAF6275010.1"/>
    </source>
</evidence>
<dbReference type="GO" id="GO:0008270">
    <property type="term" value="F:zinc ion binding"/>
    <property type="evidence" value="ECO:0007669"/>
    <property type="project" value="UniProtKB-KW"/>
</dbReference>
<dbReference type="FunFam" id="3.30.160.60:FF:000352">
    <property type="entry name" value="zinc finger protein 3 homolog"/>
    <property type="match status" value="1"/>
</dbReference>
<dbReference type="EMBL" id="JABWUV010000028">
    <property type="protein sequence ID" value="KAF6275010.1"/>
    <property type="molecule type" value="Genomic_DNA"/>
</dbReference>
<evidence type="ECO:0000256" key="12">
    <source>
        <dbReference type="SAM" id="MobiDB-lite"/>
    </source>
</evidence>
<dbReference type="VEuPathDB" id="HostDB:GeneID_118649216"/>
<organism evidence="15 16">
    <name type="scientific">Myotis myotis</name>
    <name type="common">Greater mouse-eared bat</name>
    <name type="synonym">Vespertilio myotis</name>
    <dbReference type="NCBI Taxonomy" id="51298"/>
    <lineage>
        <taxon>Eukaryota</taxon>
        <taxon>Metazoa</taxon>
        <taxon>Chordata</taxon>
        <taxon>Craniata</taxon>
        <taxon>Vertebrata</taxon>
        <taxon>Euteleostomi</taxon>
        <taxon>Mammalia</taxon>
        <taxon>Eutheria</taxon>
        <taxon>Laurasiatheria</taxon>
        <taxon>Chiroptera</taxon>
        <taxon>Yangochiroptera</taxon>
        <taxon>Vespertilionidae</taxon>
        <taxon>Myotis</taxon>
    </lineage>
</organism>
<dbReference type="Proteomes" id="UP000527355">
    <property type="component" value="Unassembled WGS sequence"/>
</dbReference>
<dbReference type="PROSITE" id="PS50805">
    <property type="entry name" value="KRAB"/>
    <property type="match status" value="1"/>
</dbReference>
<dbReference type="InterPro" id="IPR001909">
    <property type="entry name" value="KRAB"/>
</dbReference>
<dbReference type="GO" id="GO:0000981">
    <property type="term" value="F:DNA-binding transcription factor activity, RNA polymerase II-specific"/>
    <property type="evidence" value="ECO:0007669"/>
    <property type="project" value="TreeGrafter"/>
</dbReference>
<dbReference type="CDD" id="cd07765">
    <property type="entry name" value="KRAB_A-box"/>
    <property type="match status" value="1"/>
</dbReference>
<evidence type="ECO:0000256" key="6">
    <source>
        <dbReference type="ARBA" id="ARBA00022833"/>
    </source>
</evidence>
<reference evidence="15 16" key="1">
    <citation type="journal article" date="2020" name="Nature">
        <title>Six reference-quality genomes reveal evolution of bat adaptations.</title>
        <authorList>
            <person name="Jebb D."/>
            <person name="Huang Z."/>
            <person name="Pippel M."/>
            <person name="Hughes G.M."/>
            <person name="Lavrichenko K."/>
            <person name="Devanna P."/>
            <person name="Winkler S."/>
            <person name="Jermiin L.S."/>
            <person name="Skirmuntt E.C."/>
            <person name="Katzourakis A."/>
            <person name="Burkitt-Gray L."/>
            <person name="Ray D.A."/>
            <person name="Sullivan K.A.M."/>
            <person name="Roscito J.G."/>
            <person name="Kirilenko B.M."/>
            <person name="Davalos L.M."/>
            <person name="Corthals A.P."/>
            <person name="Power M.L."/>
            <person name="Jones G."/>
            <person name="Ransome R.D."/>
            <person name="Dechmann D.K.N."/>
            <person name="Locatelli A.G."/>
            <person name="Puechmaille S.J."/>
            <person name="Fedrigo O."/>
            <person name="Jarvis E.D."/>
            <person name="Hiller M."/>
            <person name="Vernes S.C."/>
            <person name="Myers E.W."/>
            <person name="Teeling E.C."/>
        </authorList>
    </citation>
    <scope>NUCLEOTIDE SEQUENCE [LARGE SCALE GENOMIC DNA]</scope>
    <source>
        <strain evidence="15">MMyoMyo1</strain>
        <tissue evidence="15">Flight muscle</tissue>
    </source>
</reference>
<dbReference type="SUPFAM" id="SSF109640">
    <property type="entry name" value="KRAB domain (Kruppel-associated box)"/>
    <property type="match status" value="1"/>
</dbReference>
<dbReference type="GO" id="GO:0000785">
    <property type="term" value="C:chromatin"/>
    <property type="evidence" value="ECO:0007669"/>
    <property type="project" value="TreeGrafter"/>
</dbReference>
<dbReference type="FunFam" id="3.30.160.60:FF:000003">
    <property type="entry name" value="Zinc finger protein 3 homolog"/>
    <property type="match status" value="1"/>
</dbReference>
<dbReference type="PROSITE" id="PS50157">
    <property type="entry name" value="ZINC_FINGER_C2H2_2"/>
    <property type="match status" value="6"/>
</dbReference>
<comment type="subcellular location">
    <subcellularLocation>
        <location evidence="1">Nucleus</location>
    </subcellularLocation>
</comment>
<dbReference type="GO" id="GO:0000978">
    <property type="term" value="F:RNA polymerase II cis-regulatory region sequence-specific DNA binding"/>
    <property type="evidence" value="ECO:0007669"/>
    <property type="project" value="TreeGrafter"/>
</dbReference>
<dbReference type="Pfam" id="PF00096">
    <property type="entry name" value="zf-C2H2"/>
    <property type="match status" value="5"/>
</dbReference>
<evidence type="ECO:0000259" key="14">
    <source>
        <dbReference type="PROSITE" id="PS50805"/>
    </source>
</evidence>
<feature type="domain" description="C2H2-type" evidence="13">
    <location>
        <begin position="214"/>
        <end position="235"/>
    </location>
</feature>
<sequence length="504" mass="57038">MLQAQDITPLHSMELVQEPLTFHDVAVDFTWEEWQLLDPEQKDLYRDVMLETYSHLVSVGYEASKPDILSKLDHGEAPWTAAGELLCGTRSEIWKHDHLSKHLQNESLEQWHKLNTCENTVHQSINHALLPQNHLFNVLKNSIKSDLSLLNQRRNYEITLPIELTEVGKSFLQANSEKFQAEVKFQESQKLISTKSQLIKPLKREKAHVMGDGGKAFKKRICLTDHHIIHTGEKPRQCSEYGKAFTIFMLTEQQRTHTREKPFFMCSNCGKGFLQNRDLIVHRRIHRGPKPCICNECGKGFVNKSNLTVHRRIHTGEKPYVCHECGKGFIQKGDLIAHQRFHTGKTPFVCNECGKFFARPFGLIKHQRIHTGERPYSCSTCGQAFAYMPTLVRHEKKHLRRKHDSSVKATCPGSESPSSSQTSVVLQEINLINTVTMQVPTVVPQTVLNMSGPLVNRNVVIVAQPVARGAPSGGLAHDSNLLNAVSVVSPSVINYVLLYVTGNQ</sequence>
<feature type="domain" description="KRAB" evidence="14">
    <location>
        <begin position="20"/>
        <end position="91"/>
    </location>
</feature>
<keyword evidence="6" id="KW-0862">Zinc</keyword>
<accession>A0A7J7RFN1</accession>
<evidence type="ECO:0000256" key="4">
    <source>
        <dbReference type="ARBA" id="ARBA00022737"/>
    </source>
</evidence>
<dbReference type="InterPro" id="IPR013087">
    <property type="entry name" value="Znf_C2H2_type"/>
</dbReference>
<keyword evidence="10" id="KW-0539">Nucleus</keyword>
<protein>
    <recommendedName>
        <fullName evidence="17">Zinc finger protein 350</fullName>
    </recommendedName>
</protein>
<evidence type="ECO:0000313" key="16">
    <source>
        <dbReference type="Proteomes" id="UP000527355"/>
    </source>
</evidence>
<comment type="caution">
    <text evidence="15">The sequence shown here is derived from an EMBL/GenBank/DDBJ whole genome shotgun (WGS) entry which is preliminary data.</text>
</comment>
<dbReference type="Gene3D" id="3.30.160.60">
    <property type="entry name" value="Classic Zinc Finger"/>
    <property type="match status" value="6"/>
</dbReference>
<dbReference type="FunFam" id="3.30.160.60:FF:002343">
    <property type="entry name" value="Zinc finger protein 33A"/>
    <property type="match status" value="1"/>
</dbReference>
<evidence type="ECO:0000256" key="8">
    <source>
        <dbReference type="ARBA" id="ARBA00023125"/>
    </source>
</evidence>
<feature type="domain" description="C2H2-type" evidence="13">
    <location>
        <begin position="320"/>
        <end position="347"/>
    </location>
</feature>
<dbReference type="FunFam" id="3.30.160.60:FF:000848">
    <property type="entry name" value="Zinc finger protein 35"/>
    <property type="match status" value="1"/>
</dbReference>
<evidence type="ECO:0008006" key="17">
    <source>
        <dbReference type="Google" id="ProtNLM"/>
    </source>
</evidence>
<feature type="domain" description="C2H2-type" evidence="13">
    <location>
        <begin position="376"/>
        <end position="403"/>
    </location>
</feature>
<dbReference type="Gene3D" id="6.10.140.140">
    <property type="match status" value="1"/>
</dbReference>
<evidence type="ECO:0000256" key="1">
    <source>
        <dbReference type="ARBA" id="ARBA00004123"/>
    </source>
</evidence>
<proteinExistence type="inferred from homology"/>
<dbReference type="InterPro" id="IPR036051">
    <property type="entry name" value="KRAB_dom_sf"/>
</dbReference>
<feature type="region of interest" description="Disordered" evidence="12">
    <location>
        <begin position="402"/>
        <end position="421"/>
    </location>
</feature>
<dbReference type="Pfam" id="PF01352">
    <property type="entry name" value="KRAB"/>
    <property type="match status" value="1"/>
</dbReference>
<dbReference type="FunFam" id="3.30.160.60:FF:000185">
    <property type="entry name" value="zinc finger protein 319"/>
    <property type="match status" value="1"/>
</dbReference>